<name>A0A2P2LRF6_RHIMU</name>
<dbReference type="EMBL" id="GGEC01040081">
    <property type="protein sequence ID" value="MBX20565.1"/>
    <property type="molecule type" value="Transcribed_RNA"/>
</dbReference>
<reference evidence="1" key="1">
    <citation type="submission" date="2018-02" db="EMBL/GenBank/DDBJ databases">
        <title>Rhizophora mucronata_Transcriptome.</title>
        <authorList>
            <person name="Meera S.P."/>
            <person name="Sreeshan A."/>
            <person name="Augustine A."/>
        </authorList>
    </citation>
    <scope>NUCLEOTIDE SEQUENCE</scope>
    <source>
        <tissue evidence="1">Leaf</tissue>
    </source>
</reference>
<accession>A0A2P2LRF6</accession>
<organism evidence="1">
    <name type="scientific">Rhizophora mucronata</name>
    <name type="common">Asiatic mangrove</name>
    <dbReference type="NCBI Taxonomy" id="61149"/>
    <lineage>
        <taxon>Eukaryota</taxon>
        <taxon>Viridiplantae</taxon>
        <taxon>Streptophyta</taxon>
        <taxon>Embryophyta</taxon>
        <taxon>Tracheophyta</taxon>
        <taxon>Spermatophyta</taxon>
        <taxon>Magnoliopsida</taxon>
        <taxon>eudicotyledons</taxon>
        <taxon>Gunneridae</taxon>
        <taxon>Pentapetalae</taxon>
        <taxon>rosids</taxon>
        <taxon>fabids</taxon>
        <taxon>Malpighiales</taxon>
        <taxon>Rhizophoraceae</taxon>
        <taxon>Rhizophora</taxon>
    </lineage>
</organism>
<protein>
    <submittedName>
        <fullName evidence="1">Bet1-like SNARE 1-1</fullName>
    </submittedName>
</protein>
<dbReference type="AlphaFoldDB" id="A0A2P2LRF6"/>
<sequence length="74" mass="8475">MPYHSWNQQLAQGDPITQSLMLLVLPISASVELHARVPCKCLTNWQMPSRKSMGNKDLHLFQASNKRFGILQRL</sequence>
<dbReference type="EMBL" id="GGEC01040084">
    <property type="protein sequence ID" value="MBX20568.1"/>
    <property type="molecule type" value="Transcribed_RNA"/>
</dbReference>
<evidence type="ECO:0000313" key="1">
    <source>
        <dbReference type="EMBL" id="MBX20565.1"/>
    </source>
</evidence>
<proteinExistence type="predicted"/>